<keyword evidence="1" id="KW-1133">Transmembrane helix</keyword>
<organism evidence="2 3">
    <name type="scientific">Bifidobacterium amazonense</name>
    <dbReference type="NCBI Taxonomy" id="2809027"/>
    <lineage>
        <taxon>Bacteria</taxon>
        <taxon>Bacillati</taxon>
        <taxon>Actinomycetota</taxon>
        <taxon>Actinomycetes</taxon>
        <taxon>Bifidobacteriales</taxon>
        <taxon>Bifidobacteriaceae</taxon>
        <taxon>Bifidobacterium</taxon>
    </lineage>
</organism>
<evidence type="ECO:0000256" key="1">
    <source>
        <dbReference type="SAM" id="Phobius"/>
    </source>
</evidence>
<name>A0ABS9VSQ3_9BIFI</name>
<proteinExistence type="predicted"/>
<gene>
    <name evidence="2" type="ORF">JS533_001760</name>
</gene>
<keyword evidence="1" id="KW-0472">Membrane</keyword>
<evidence type="ECO:0000313" key="3">
    <source>
        <dbReference type="Proteomes" id="UP000710815"/>
    </source>
</evidence>
<reference evidence="2 3" key="1">
    <citation type="journal article" date="2021" name="Environ. Microbiol.">
        <title>Genetic insights into the dark matter of the mammalian gut microbiota through targeted genome reconstruction.</title>
        <authorList>
            <person name="Lugli G.A."/>
            <person name="Alessandri G."/>
            <person name="Milani C."/>
            <person name="Viappiani A."/>
            <person name="Fontana F."/>
            <person name="Tarracchini C."/>
            <person name="Mancabelli L."/>
            <person name="Argentini C."/>
            <person name="Ruiz L."/>
            <person name="Margolles A."/>
            <person name="van Sinderen D."/>
            <person name="Turroni F."/>
            <person name="Ventura M."/>
        </authorList>
    </citation>
    <scope>NUCLEOTIDE SEQUENCE [LARGE SCALE GENOMIC DNA]</scope>
    <source>
        <strain evidence="2 3">MA1</strain>
    </source>
</reference>
<protein>
    <submittedName>
        <fullName evidence="2">Uncharacterized protein</fullName>
    </submittedName>
</protein>
<dbReference type="Proteomes" id="UP000710815">
    <property type="component" value="Unassembled WGS sequence"/>
</dbReference>
<keyword evidence="3" id="KW-1185">Reference proteome</keyword>
<reference evidence="2 3" key="2">
    <citation type="journal article" date="2021" name="Syst. Appl. Microbiol.">
        <title>Phylogenetic classification of ten novel species belonging to the genus Bifidobacterium comprising B. phasiani sp. nov., B. pongonis sp. nov., B. saguinibicoloris sp. nov., B. colobi sp. nov., B. simiiventris sp. nov., B. santillanense sp. nov., B. miconis sp. nov., B. amazonense sp. nov., B. pluvialisilvae sp. nov., and B. miconisargentati sp. nov.</title>
        <authorList>
            <person name="Lugli G.A."/>
            <person name="Calvete-Torre I."/>
            <person name="Alessandri G."/>
            <person name="Milani C."/>
            <person name="Turroni F."/>
            <person name="Laiolo P."/>
            <person name="Ossiprandi M.C."/>
            <person name="Margolles A."/>
            <person name="Ruiz L."/>
            <person name="Ventura M."/>
        </authorList>
    </citation>
    <scope>NUCLEOTIDE SEQUENCE [LARGE SCALE GENOMIC DNA]</scope>
    <source>
        <strain evidence="2 3">MA1</strain>
    </source>
</reference>
<keyword evidence="1" id="KW-0812">Transmembrane</keyword>
<feature type="transmembrane region" description="Helical" evidence="1">
    <location>
        <begin position="6"/>
        <end position="29"/>
    </location>
</feature>
<comment type="caution">
    <text evidence="2">The sequence shown here is derived from an EMBL/GenBank/DDBJ whole genome shotgun (WGS) entry which is preliminary data.</text>
</comment>
<sequence length="144" mass="16816">MTDVMPVWATVLVSLLSGGAGVTFVTWLLNRIDRREHTLTREDLDAALADSPTMRDIEAKLDRDYQRLEQSERDRRAIRLDVLRLELFAHTTSRTQHERQLEAGQEYLSLGGNGLGHARHEWLTHDYEQRCKTCDWDYTKTHHE</sequence>
<accession>A0ABS9VSQ3</accession>
<evidence type="ECO:0000313" key="2">
    <source>
        <dbReference type="EMBL" id="MCH9275015.1"/>
    </source>
</evidence>
<dbReference type="RefSeq" id="WP_241512848.1">
    <property type="nucleotide sequence ID" value="NZ_JAFEJT020000004.1"/>
</dbReference>
<dbReference type="EMBL" id="JAFEJT020000004">
    <property type="protein sequence ID" value="MCH9275015.1"/>
    <property type="molecule type" value="Genomic_DNA"/>
</dbReference>